<proteinExistence type="predicted"/>
<dbReference type="Pfam" id="PF26147">
    <property type="entry name" value="AB_HYDROLASE_YMC0-YMC35"/>
    <property type="match status" value="1"/>
</dbReference>
<dbReference type="InterPro" id="IPR058933">
    <property type="entry name" value="YMC020W-like_ab_hydrolase"/>
</dbReference>
<feature type="compositionally biased region" description="Basic and acidic residues" evidence="1">
    <location>
        <begin position="134"/>
        <end position="148"/>
    </location>
</feature>
<dbReference type="AlphaFoldDB" id="A0A099NWV6"/>
<feature type="compositionally biased region" description="Polar residues" evidence="1">
    <location>
        <begin position="54"/>
        <end position="68"/>
    </location>
</feature>
<feature type="region of interest" description="Disordered" evidence="1">
    <location>
        <begin position="231"/>
        <end position="268"/>
    </location>
</feature>
<dbReference type="PANTHER" id="PTHR47349:SF1">
    <property type="entry name" value="AER328WP"/>
    <property type="match status" value="1"/>
</dbReference>
<evidence type="ECO:0000313" key="4">
    <source>
        <dbReference type="Proteomes" id="UP000029867"/>
    </source>
</evidence>
<feature type="compositionally biased region" description="Polar residues" evidence="1">
    <location>
        <begin position="234"/>
        <end position="249"/>
    </location>
</feature>
<evidence type="ECO:0000256" key="1">
    <source>
        <dbReference type="SAM" id="MobiDB-lite"/>
    </source>
</evidence>
<dbReference type="VEuPathDB" id="FungiDB:C5L36_0A10100"/>
<protein>
    <recommendedName>
        <fullName evidence="2">YMC020W-like alpha/beta hydrolase domain-containing protein</fullName>
    </recommendedName>
</protein>
<dbReference type="InterPro" id="IPR058934">
    <property type="entry name" value="YMC020W-like"/>
</dbReference>
<reference evidence="4" key="1">
    <citation type="journal article" date="2014" name="Microb. Cell Fact.">
        <title>Exploiting Issatchenkia orientalis SD108 for succinic acid production.</title>
        <authorList>
            <person name="Xiao H."/>
            <person name="Shao Z."/>
            <person name="Jiang Y."/>
            <person name="Dole S."/>
            <person name="Zhao H."/>
        </authorList>
    </citation>
    <scope>NUCLEOTIDE SEQUENCE [LARGE SCALE GENOMIC DNA]</scope>
    <source>
        <strain evidence="4">SD108</strain>
    </source>
</reference>
<organism evidence="3 4">
    <name type="scientific">Pichia kudriavzevii</name>
    <name type="common">Yeast</name>
    <name type="synonym">Issatchenkia orientalis</name>
    <dbReference type="NCBI Taxonomy" id="4909"/>
    <lineage>
        <taxon>Eukaryota</taxon>
        <taxon>Fungi</taxon>
        <taxon>Dikarya</taxon>
        <taxon>Ascomycota</taxon>
        <taxon>Saccharomycotina</taxon>
        <taxon>Pichiomycetes</taxon>
        <taxon>Pichiales</taxon>
        <taxon>Pichiaceae</taxon>
        <taxon>Pichia</taxon>
    </lineage>
</organism>
<gene>
    <name evidence="3" type="ORF">JL09_g4457</name>
</gene>
<feature type="region of interest" description="Disordered" evidence="1">
    <location>
        <begin position="134"/>
        <end position="168"/>
    </location>
</feature>
<evidence type="ECO:0000313" key="3">
    <source>
        <dbReference type="EMBL" id="KGK36397.1"/>
    </source>
</evidence>
<accession>A0A099NWV6</accession>
<dbReference type="EMBL" id="JQFK01000074">
    <property type="protein sequence ID" value="KGK36397.1"/>
    <property type="molecule type" value="Genomic_DNA"/>
</dbReference>
<sequence length="821" mass="93239">MPQTMDNQKALVHHSLLEEDDPTRVSDDCDNPNGIQPPGSTNEEDVNKEAILQDQVSRTTNRGDQPANNEIECLEYQNDKKPKSSPTSACEATAATARAPSISNTEEIFDSDKPVTEAPKVMFWKTLTFWQRATEQESPKGDAPEQADKSTPPLQEEESDKINSPLSITGETITSNLLNTSNATTTVTEENIALHQELKASVNETYDDTEETNFIWGMTRRVSYIPFLQAKPHNGTSDEAQKNTPTNPAEINMKNHESVGNSSKTVGSEIEESNKGILSWFVPWKWDSQKTGNDGVTESTNESVSGIVEDELLRVQRKELSNQIKCLSYGIPKTVTWGFMRYNEDEFGQAVISSLLYKKPILLKKLPPSMLELNEQALGKRPDTEMATTSMNESVVLPDIGWNYRHITMKTACRIHLSRVPKLEKFFTPQKHLYYDDSVKKVTRSSSKKLFKRVTVLCFHSFFPQKVVKNIIGESTGTSEQMCEMTVKELKRWGSINNVELDMAIINLEGHGKLFERVNGCLSILENWTEPIKNCDYLISVANSDSVPLAIHVNSKLITSEILSNVEKMGLIGLSSLCMGPIPEIESKISTRGSVGQDNEMISELFDLEDPESLQSKEIIRNMRILLRKNCKVTFVGSLNDCFSPLYSSLGLQLLHPNIYRALYIDGKDHQPDFLISLFNLILTVKNLNYKDHGLLIELSSYFSGQIGDGGHCKLLNDKHSYRVGINNMLNTSDLFYEQPLVEELTNVREYDPNDYHIPWCLRGFLEELERLQKHFDIRQIIEQLYEEFKSWEPETPRKKNLKYCMQAFEYVLNEDFGFRD</sequence>
<feature type="compositionally biased region" description="Low complexity" evidence="1">
    <location>
        <begin position="84"/>
        <end position="99"/>
    </location>
</feature>
<dbReference type="Proteomes" id="UP000029867">
    <property type="component" value="Unassembled WGS sequence"/>
</dbReference>
<feature type="region of interest" description="Disordered" evidence="1">
    <location>
        <begin position="1"/>
        <end position="99"/>
    </location>
</feature>
<dbReference type="PANTHER" id="PTHR47349">
    <property type="entry name" value="CHROMOSOME 8, WHOLE GENOME SHOTGUN SEQUENCE"/>
    <property type="match status" value="1"/>
</dbReference>
<comment type="caution">
    <text evidence="3">The sequence shown here is derived from an EMBL/GenBank/DDBJ whole genome shotgun (WGS) entry which is preliminary data.</text>
</comment>
<name>A0A099NWV6_PICKU</name>
<feature type="domain" description="YMC020W-like alpha/beta hydrolase" evidence="2">
    <location>
        <begin position="436"/>
        <end position="768"/>
    </location>
</feature>
<evidence type="ECO:0000259" key="2">
    <source>
        <dbReference type="Pfam" id="PF26147"/>
    </source>
</evidence>
<dbReference type="HOGENOM" id="CLU_344536_0_0_1"/>